<feature type="compositionally biased region" description="Basic and acidic residues" evidence="6">
    <location>
        <begin position="38"/>
        <end position="72"/>
    </location>
</feature>
<dbReference type="InterPro" id="IPR001322">
    <property type="entry name" value="Lamin_tail_dom"/>
</dbReference>
<evidence type="ECO:0000256" key="4">
    <source>
        <dbReference type="ARBA" id="ARBA00023242"/>
    </source>
</evidence>
<evidence type="ECO:0000256" key="6">
    <source>
        <dbReference type="SAM" id="MobiDB-lite"/>
    </source>
</evidence>
<dbReference type="PANTHER" id="PTHR45721:SF11">
    <property type="entry name" value="LAMIN DM0-RELATED"/>
    <property type="match status" value="1"/>
</dbReference>
<feature type="compositionally biased region" description="Acidic residues" evidence="6">
    <location>
        <begin position="1"/>
        <end position="12"/>
    </location>
</feature>
<evidence type="ECO:0000313" key="8">
    <source>
        <dbReference type="EMBL" id="CAD13470.1"/>
    </source>
</evidence>
<sequence length="543" mass="63181">MISSGDAEEEPEKPEVKDDRRGSSSSSSSSSSDEDESASLKEKIDVEKSVDISKEAKQRSLEDEVENRRTRDKDVSLARHYEGELRILNERLACYVDVVGKIETGDERVKKVWGKLNTSEERVANAIGDLKDEYEISLRDIRELIKTINEERQQNDDERDDRNKKIGDLRAELKSVEIDSANKTVEVKTINLEKDTLNEEVASKAKALAAARKIAEQERKLREELESTFRKEMSLQDEIEKQWEEIKMAKKQIISGILDQDKKAAEEEKMKLKATLQKWSEHYSEELKKYKKTIENEYGFELKKMRRQVDEFKSRSNATEYELKLALLKIGEMDDQHRSVLAKIGFMEERVQELEERKKKLLEDQERQFGLIREKDEEIRELLNRLDRQAREFAEAERDRILLDKEIAKFRKLLEMEENRLNLDEMEMEEQKSSFEISIDVSKKSVKIVNKGDSDQTLEGYKLRRSKGGRDFNFSFKSGQVLRAGSSMTIKMKGQTVNKDDDEDEWDDMSDISDDESETCLVDTSGTVKTTHFSKSKRVLEYA</sequence>
<dbReference type="GO" id="GO:0051664">
    <property type="term" value="P:nuclear pore localization"/>
    <property type="evidence" value="ECO:0007669"/>
    <property type="project" value="TreeGrafter"/>
</dbReference>
<feature type="coiled-coil region" evidence="5">
    <location>
        <begin position="337"/>
        <end position="434"/>
    </location>
</feature>
<dbReference type="GO" id="GO:0031507">
    <property type="term" value="P:heterochromatin formation"/>
    <property type="evidence" value="ECO:0007669"/>
    <property type="project" value="TreeGrafter"/>
</dbReference>
<evidence type="ECO:0000256" key="3">
    <source>
        <dbReference type="ARBA" id="ARBA00023054"/>
    </source>
</evidence>
<evidence type="ECO:0000256" key="5">
    <source>
        <dbReference type="SAM" id="Coils"/>
    </source>
</evidence>
<gene>
    <name evidence="8 10" type="primary">if-1</name>
</gene>
<keyword evidence="4" id="KW-0539">Nucleus</keyword>
<dbReference type="GeneID" id="100303476"/>
<dbReference type="GO" id="GO:0007097">
    <property type="term" value="P:nuclear migration"/>
    <property type="evidence" value="ECO:0007669"/>
    <property type="project" value="TreeGrafter"/>
</dbReference>
<reference evidence="10" key="2">
    <citation type="submission" date="2025-05" db="UniProtKB">
        <authorList>
            <consortium name="RefSeq"/>
        </authorList>
    </citation>
    <scope>IDENTIFICATION</scope>
</reference>
<dbReference type="Pfam" id="PF00932">
    <property type="entry name" value="LTD"/>
    <property type="match status" value="1"/>
</dbReference>
<evidence type="ECO:0000256" key="1">
    <source>
        <dbReference type="ARBA" id="ARBA00004123"/>
    </source>
</evidence>
<comment type="subcellular location">
    <subcellularLocation>
        <location evidence="1">Nucleus</location>
    </subcellularLocation>
</comment>
<dbReference type="AlphaFoldDB" id="Q8MYK2"/>
<dbReference type="EMBL" id="AJ421616">
    <property type="protein sequence ID" value="CAD13470.1"/>
    <property type="molecule type" value="mRNA"/>
</dbReference>
<dbReference type="KEGG" id="sko:100303476"/>
<evidence type="ECO:0000313" key="10">
    <source>
        <dbReference type="RefSeq" id="NP_001158373.1"/>
    </source>
</evidence>
<dbReference type="RefSeq" id="NP_001158373.1">
    <property type="nucleotide sequence ID" value="NM_001164901.1"/>
</dbReference>
<feature type="coiled-coil region" evidence="5">
    <location>
        <begin position="131"/>
        <end position="161"/>
    </location>
</feature>
<dbReference type="Gene3D" id="2.60.40.1260">
    <property type="entry name" value="Lamin Tail domain"/>
    <property type="match status" value="1"/>
</dbReference>
<feature type="coiled-coil region" evidence="5">
    <location>
        <begin position="198"/>
        <end position="228"/>
    </location>
</feature>
<evidence type="ECO:0000313" key="9">
    <source>
        <dbReference type="Proteomes" id="UP000694865"/>
    </source>
</evidence>
<evidence type="ECO:0000256" key="2">
    <source>
        <dbReference type="ARBA" id="ARBA00022754"/>
    </source>
</evidence>
<protein>
    <submittedName>
        <fullName evidence="8 10">Cytoplasmic intermediate filament protein</fullName>
    </submittedName>
</protein>
<feature type="compositionally biased region" description="Basic and acidic residues" evidence="6">
    <location>
        <begin position="13"/>
        <end position="22"/>
    </location>
</feature>
<organism evidence="8">
    <name type="scientific">Saccoglossus kowalevskii</name>
    <name type="common">Acorn worm</name>
    <dbReference type="NCBI Taxonomy" id="10224"/>
    <lineage>
        <taxon>Eukaryota</taxon>
        <taxon>Metazoa</taxon>
        <taxon>Hemichordata</taxon>
        <taxon>Enteropneusta</taxon>
        <taxon>Harrimaniidae</taxon>
        <taxon>Saccoglossus</taxon>
    </lineage>
</organism>
<reference evidence="8 10" key="1">
    <citation type="journal article" date="2002" name="Gene">
        <title>The gene for a cytoplasmic intermediate filament (IF) protein of the hemichordate Saccoglossus kowalevskii; definition of the unique features of chordate IF proteins.</title>
        <authorList>
            <person name="Zimek A."/>
            <person name="Weber K."/>
        </authorList>
    </citation>
    <scope>NUCLEOTIDE SEQUENCE</scope>
</reference>
<evidence type="ECO:0000259" key="7">
    <source>
        <dbReference type="PROSITE" id="PS51841"/>
    </source>
</evidence>
<feature type="region of interest" description="Disordered" evidence="6">
    <location>
        <begin position="1"/>
        <end position="72"/>
    </location>
</feature>
<keyword evidence="9" id="KW-1185">Reference proteome</keyword>
<feature type="compositionally biased region" description="Acidic residues" evidence="6">
    <location>
        <begin position="500"/>
        <end position="518"/>
    </location>
</feature>
<keyword evidence="2" id="KW-0403">Intermediate filament</keyword>
<dbReference type="GO" id="GO:0005200">
    <property type="term" value="F:structural constituent of cytoskeleton"/>
    <property type="evidence" value="ECO:0007669"/>
    <property type="project" value="TreeGrafter"/>
</dbReference>
<accession>Q8MYK2</accession>
<dbReference type="InterPro" id="IPR036415">
    <property type="entry name" value="Lamin_tail_dom_sf"/>
</dbReference>
<keyword evidence="3 5" id="KW-0175">Coiled coil</keyword>
<dbReference type="PROSITE" id="PS51841">
    <property type="entry name" value="LTD"/>
    <property type="match status" value="1"/>
</dbReference>
<dbReference type="Proteomes" id="UP000694865">
    <property type="component" value="Unplaced"/>
</dbReference>
<dbReference type="CTD" id="100303476"/>
<dbReference type="GO" id="GO:0005652">
    <property type="term" value="C:nuclear lamina"/>
    <property type="evidence" value="ECO:0007669"/>
    <property type="project" value="TreeGrafter"/>
</dbReference>
<dbReference type="GO" id="GO:0090435">
    <property type="term" value="P:protein localization to nuclear envelope"/>
    <property type="evidence" value="ECO:0007669"/>
    <property type="project" value="TreeGrafter"/>
</dbReference>
<dbReference type="PANTHER" id="PTHR45721">
    <property type="entry name" value="LAMIN DM0-RELATED"/>
    <property type="match status" value="1"/>
</dbReference>
<dbReference type="GO" id="GO:0005882">
    <property type="term" value="C:intermediate filament"/>
    <property type="evidence" value="ECO:0007669"/>
    <property type="project" value="UniProtKB-KW"/>
</dbReference>
<dbReference type="GO" id="GO:0006998">
    <property type="term" value="P:nuclear envelope organization"/>
    <property type="evidence" value="ECO:0007669"/>
    <property type="project" value="TreeGrafter"/>
</dbReference>
<proteinExistence type="evidence at transcript level"/>
<feature type="region of interest" description="Disordered" evidence="6">
    <location>
        <begin position="494"/>
        <end position="518"/>
    </location>
</feature>
<feature type="domain" description="LTD" evidence="7">
    <location>
        <begin position="431"/>
        <end position="536"/>
    </location>
</feature>
<dbReference type="InterPro" id="IPR039008">
    <property type="entry name" value="IF_rod_dom"/>
</dbReference>
<name>Q8MYK2_SACKO</name>
<dbReference type="SUPFAM" id="SSF74853">
    <property type="entry name" value="Lamin A/C globular tail domain"/>
    <property type="match status" value="1"/>
</dbReference>
<dbReference type="Pfam" id="PF00038">
    <property type="entry name" value="Filament"/>
    <property type="match status" value="1"/>
</dbReference>